<dbReference type="OrthoDB" id="73183at2"/>
<dbReference type="InterPro" id="IPR025355">
    <property type="entry name" value="DUF4259"/>
</dbReference>
<dbReference type="Proteomes" id="UP000463857">
    <property type="component" value="Chromosome"/>
</dbReference>
<protein>
    <submittedName>
        <fullName evidence="1">DUF4259 domain-containing protein</fullName>
    </submittedName>
</protein>
<dbReference type="RefSeq" id="WP_159543974.1">
    <property type="nucleotide sequence ID" value="NZ_CP047156.1"/>
</dbReference>
<dbReference type="EMBL" id="CP047156">
    <property type="protein sequence ID" value="QHB99921.1"/>
    <property type="molecule type" value="Genomic_DNA"/>
</dbReference>
<reference evidence="1 2" key="1">
    <citation type="journal article" date="2018" name="Int. J. Syst. Evol. Microbiol.">
        <title>Epidermidibacterium keratini gen. nov., sp. nov., a member of the family Sporichthyaceae, isolated from keratin epidermis.</title>
        <authorList>
            <person name="Lee D.G."/>
            <person name="Trujillo M.E."/>
            <person name="Kang S."/>
            <person name="Nam J.J."/>
            <person name="Kim Y.J."/>
        </authorList>
    </citation>
    <scope>NUCLEOTIDE SEQUENCE [LARGE SCALE GENOMIC DNA]</scope>
    <source>
        <strain evidence="1 2">EPI-7</strain>
    </source>
</reference>
<dbReference type="Pfam" id="PF14078">
    <property type="entry name" value="DUF4259"/>
    <property type="match status" value="1"/>
</dbReference>
<gene>
    <name evidence="1" type="ORF">EK0264_06230</name>
</gene>
<dbReference type="AlphaFoldDB" id="A0A7L4YLK9"/>
<evidence type="ECO:0000313" key="1">
    <source>
        <dbReference type="EMBL" id="QHB99921.1"/>
    </source>
</evidence>
<keyword evidence="2" id="KW-1185">Reference proteome</keyword>
<dbReference type="KEGG" id="eke:EK0264_06230"/>
<accession>A0A7L4YLK9</accession>
<organism evidence="1 2">
    <name type="scientific">Epidermidibacterium keratini</name>
    <dbReference type="NCBI Taxonomy" id="1891644"/>
    <lineage>
        <taxon>Bacteria</taxon>
        <taxon>Bacillati</taxon>
        <taxon>Actinomycetota</taxon>
        <taxon>Actinomycetes</taxon>
        <taxon>Sporichthyales</taxon>
        <taxon>Sporichthyaceae</taxon>
        <taxon>Epidermidibacterium</taxon>
    </lineage>
</organism>
<dbReference type="InParanoid" id="A0A7L4YLK9"/>
<evidence type="ECO:0000313" key="2">
    <source>
        <dbReference type="Proteomes" id="UP000463857"/>
    </source>
</evidence>
<proteinExistence type="predicted"/>
<sequence>MSAWGTGPFENDDALDLVGEINDSQPDEIADLLTDILSLTDQEEEIDEVEGYEAFAACALLGVKLGRLEAEQPDVLDAVAKIPTEIVGALLPNARTMLTRILDDNSEFAELWIESGRLEKIRGEIGKIQRALR</sequence>
<name>A0A7L4YLK9_9ACTN</name>